<dbReference type="Proteomes" id="UP000784294">
    <property type="component" value="Unassembled WGS sequence"/>
</dbReference>
<accession>A0A3S5ATH5</accession>
<keyword evidence="2" id="KW-1185">Reference proteome</keyword>
<organism evidence="1 2">
    <name type="scientific">Protopolystoma xenopodis</name>
    <dbReference type="NCBI Taxonomy" id="117903"/>
    <lineage>
        <taxon>Eukaryota</taxon>
        <taxon>Metazoa</taxon>
        <taxon>Spiralia</taxon>
        <taxon>Lophotrochozoa</taxon>
        <taxon>Platyhelminthes</taxon>
        <taxon>Monogenea</taxon>
        <taxon>Polyopisthocotylea</taxon>
        <taxon>Polystomatidea</taxon>
        <taxon>Polystomatidae</taxon>
        <taxon>Protopolystoma</taxon>
    </lineage>
</organism>
<gene>
    <name evidence="1" type="ORF">PXEA_LOCUS30844</name>
</gene>
<sequence>MPLDDCEKTEPRFTLCLPVTQTKLAEFLSLRDGFLQAILLNEHSGNHKALAEPEPSTRSREFPSHPDFIRPIKLVGIRQSYSYPSSLYPLSCLFNIFKLLTTSAGPCNAWAPLFLPPPYSASLISTANVTLSSEDLLLSNTALENNLSLSYCSHSAQLSLTGAEQLRLMQALLYRADWWLRVEAAGRWSRAGSRGGYDSPGEDDINADDPCNAESLTALSLEGCQRRLANLEVNFFYTAIFTNGRTFTKASGLLKEIESLRWFGHSLL</sequence>
<dbReference type="EMBL" id="CAAALY010254866">
    <property type="protein sequence ID" value="VEL37404.1"/>
    <property type="molecule type" value="Genomic_DNA"/>
</dbReference>
<proteinExistence type="predicted"/>
<evidence type="ECO:0000313" key="2">
    <source>
        <dbReference type="Proteomes" id="UP000784294"/>
    </source>
</evidence>
<comment type="caution">
    <text evidence="1">The sequence shown here is derived from an EMBL/GenBank/DDBJ whole genome shotgun (WGS) entry which is preliminary data.</text>
</comment>
<name>A0A3S5ATH5_9PLAT</name>
<protein>
    <submittedName>
        <fullName evidence="1">Uncharacterized protein</fullName>
    </submittedName>
</protein>
<evidence type="ECO:0000313" key="1">
    <source>
        <dbReference type="EMBL" id="VEL37404.1"/>
    </source>
</evidence>
<dbReference type="AlphaFoldDB" id="A0A3S5ATH5"/>
<reference evidence="1" key="1">
    <citation type="submission" date="2018-11" db="EMBL/GenBank/DDBJ databases">
        <authorList>
            <consortium name="Pathogen Informatics"/>
        </authorList>
    </citation>
    <scope>NUCLEOTIDE SEQUENCE</scope>
</reference>